<dbReference type="GO" id="GO:0046491">
    <property type="term" value="P:L-methylmalonyl-CoA metabolic process"/>
    <property type="evidence" value="ECO:0007669"/>
    <property type="project" value="TreeGrafter"/>
</dbReference>
<dbReference type="PROSITE" id="PS51819">
    <property type="entry name" value="VOC"/>
    <property type="match status" value="1"/>
</dbReference>
<reference evidence="4 5" key="1">
    <citation type="journal article" date="2011" name="J. Bacteriol.">
        <title>Complete genome sequence of the industrial strain Bacillus megaterium WSH-002.</title>
        <authorList>
            <person name="Liu L."/>
            <person name="Li Y."/>
            <person name="Zhang J."/>
            <person name="Zou W."/>
            <person name="Zhou Z."/>
            <person name="Liu J."/>
            <person name="Li X."/>
            <person name="Wang L."/>
            <person name="Chen J."/>
        </authorList>
    </citation>
    <scope>NUCLEOTIDE SEQUENCE [LARGE SCALE GENOMIC DNA]</scope>
    <source>
        <strain evidence="4 5">WSH-002</strain>
    </source>
</reference>
<name>A0A8D3WVT7_PRIMW</name>
<evidence type="ECO:0000313" key="4">
    <source>
        <dbReference type="EMBL" id="AEN87691.1"/>
    </source>
</evidence>
<evidence type="ECO:0000259" key="3">
    <source>
        <dbReference type="PROSITE" id="PS51819"/>
    </source>
</evidence>
<dbReference type="EMBL" id="CP003017">
    <property type="protein sequence ID" value="AEN87691.1"/>
    <property type="molecule type" value="Genomic_DNA"/>
</dbReference>
<dbReference type="Pfam" id="PF13669">
    <property type="entry name" value="Glyoxalase_4"/>
    <property type="match status" value="1"/>
</dbReference>
<evidence type="ECO:0000313" key="5">
    <source>
        <dbReference type="Proteomes" id="UP000001283"/>
    </source>
</evidence>
<dbReference type="InterPro" id="IPR017515">
    <property type="entry name" value="MeMalonyl-CoA_epimerase"/>
</dbReference>
<dbReference type="InterPro" id="IPR018146">
    <property type="entry name" value="Glyoxalase_1_CS"/>
</dbReference>
<dbReference type="GO" id="GO:0046872">
    <property type="term" value="F:metal ion binding"/>
    <property type="evidence" value="ECO:0007669"/>
    <property type="project" value="UniProtKB-KW"/>
</dbReference>
<dbReference type="SUPFAM" id="SSF54593">
    <property type="entry name" value="Glyoxalase/Bleomycin resistance protein/Dihydroxybiphenyl dioxygenase"/>
    <property type="match status" value="1"/>
</dbReference>
<accession>A0A8D3WVT7</accession>
<dbReference type="PANTHER" id="PTHR43048:SF3">
    <property type="entry name" value="METHYLMALONYL-COA EPIMERASE, MITOCHONDRIAL"/>
    <property type="match status" value="1"/>
</dbReference>
<organism evidence="4 5">
    <name type="scientific">Priestia megaterium (strain WSH-002)</name>
    <name type="common">Bacillus megaterium</name>
    <dbReference type="NCBI Taxonomy" id="1006007"/>
    <lineage>
        <taxon>Bacteria</taxon>
        <taxon>Bacillati</taxon>
        <taxon>Bacillota</taxon>
        <taxon>Bacilli</taxon>
        <taxon>Bacillales</taxon>
        <taxon>Bacillaceae</taxon>
        <taxon>Priestia</taxon>
    </lineage>
</organism>
<dbReference type="GO" id="GO:0004462">
    <property type="term" value="F:lactoylglutathione lyase activity"/>
    <property type="evidence" value="ECO:0007669"/>
    <property type="project" value="InterPro"/>
</dbReference>
<dbReference type="KEGG" id="bmh:BMWSH_0807"/>
<comment type="similarity">
    <text evidence="1">Belongs to the methylmalonyl-CoA epimerase family.</text>
</comment>
<dbReference type="PANTHER" id="PTHR43048">
    <property type="entry name" value="METHYLMALONYL-COA EPIMERASE"/>
    <property type="match status" value="1"/>
</dbReference>
<dbReference type="GO" id="GO:0004493">
    <property type="term" value="F:methylmalonyl-CoA epimerase activity"/>
    <property type="evidence" value="ECO:0007669"/>
    <property type="project" value="TreeGrafter"/>
</dbReference>
<keyword evidence="2" id="KW-0479">Metal-binding</keyword>
<sequence length="158" mass="17482">MFSRICVNENAFLRGEKVIKGIDHIGIAVKSIEGSLPFYEKVLGLSLLKVEEIEEQGVKVAFIQCGNVKIELLEPLFEDSAVGAFIKKRGEGLHHVALGVRTIEERINELKEKGVQMIDDVPRKGAGEASIAFLHPKSANGVLYELCEKTLEEEKKHG</sequence>
<evidence type="ECO:0000256" key="2">
    <source>
        <dbReference type="ARBA" id="ARBA00022723"/>
    </source>
</evidence>
<protein>
    <submittedName>
        <fullName evidence="4">Methylmalonyl-CoA mutase C-terminal domain/subunit (Cobalamin-binding)-like protein</fullName>
    </submittedName>
</protein>
<feature type="domain" description="VOC" evidence="3">
    <location>
        <begin position="21"/>
        <end position="149"/>
    </location>
</feature>
<dbReference type="Proteomes" id="UP000001283">
    <property type="component" value="Chromosome"/>
</dbReference>
<dbReference type="InterPro" id="IPR051785">
    <property type="entry name" value="MMCE/EMCE_epimerase"/>
</dbReference>
<dbReference type="Gene3D" id="3.10.180.10">
    <property type="entry name" value="2,3-Dihydroxybiphenyl 1,2-Dioxygenase, domain 1"/>
    <property type="match status" value="1"/>
</dbReference>
<dbReference type="AlphaFoldDB" id="A0A8D3WVT7"/>
<dbReference type="PROSITE" id="PS00934">
    <property type="entry name" value="GLYOXALASE_I_1"/>
    <property type="match status" value="1"/>
</dbReference>
<evidence type="ECO:0000256" key="1">
    <source>
        <dbReference type="ARBA" id="ARBA00009308"/>
    </source>
</evidence>
<dbReference type="NCBIfam" id="TIGR03081">
    <property type="entry name" value="metmalonyl_epim"/>
    <property type="match status" value="1"/>
</dbReference>
<dbReference type="CDD" id="cd07249">
    <property type="entry name" value="MMCE"/>
    <property type="match status" value="1"/>
</dbReference>
<dbReference type="InterPro" id="IPR029068">
    <property type="entry name" value="Glyas_Bleomycin-R_OHBP_Dase"/>
</dbReference>
<gene>
    <name evidence="4" type="ORF">BMWSH_0807</name>
</gene>
<proteinExistence type="inferred from homology"/>
<dbReference type="InterPro" id="IPR037523">
    <property type="entry name" value="VOC_core"/>
</dbReference>